<comment type="caution">
    <text evidence="3">The sequence shown here is derived from an EMBL/GenBank/DDBJ whole genome shotgun (WGS) entry which is preliminary data.</text>
</comment>
<proteinExistence type="inferred from homology"/>
<dbReference type="EMBL" id="NEDP02001154">
    <property type="protein sequence ID" value="OWF54167.1"/>
    <property type="molecule type" value="Genomic_DNA"/>
</dbReference>
<name>A0A210QZL5_MIZYE</name>
<dbReference type="GO" id="GO:0004864">
    <property type="term" value="F:protein phosphatase inhibitor activity"/>
    <property type="evidence" value="ECO:0007669"/>
    <property type="project" value="InterPro"/>
</dbReference>
<organism evidence="3 4">
    <name type="scientific">Mizuhopecten yessoensis</name>
    <name type="common">Japanese scallop</name>
    <name type="synonym">Patinopecten yessoensis</name>
    <dbReference type="NCBI Taxonomy" id="6573"/>
    <lineage>
        <taxon>Eukaryota</taxon>
        <taxon>Metazoa</taxon>
        <taxon>Spiralia</taxon>
        <taxon>Lophotrochozoa</taxon>
        <taxon>Mollusca</taxon>
        <taxon>Bivalvia</taxon>
        <taxon>Autobranchia</taxon>
        <taxon>Pteriomorphia</taxon>
        <taxon>Pectinida</taxon>
        <taxon>Pectinoidea</taxon>
        <taxon>Pectinidae</taxon>
        <taxon>Mizuhopecten</taxon>
    </lineage>
</organism>
<keyword evidence="4" id="KW-1185">Reference proteome</keyword>
<feature type="compositionally biased region" description="Basic and acidic residues" evidence="2">
    <location>
        <begin position="97"/>
        <end position="110"/>
    </location>
</feature>
<dbReference type="GO" id="GO:0009966">
    <property type="term" value="P:regulation of signal transduction"/>
    <property type="evidence" value="ECO:0007669"/>
    <property type="project" value="InterPro"/>
</dbReference>
<gene>
    <name evidence="3" type="ORF">KP79_PYT18913</name>
</gene>
<evidence type="ECO:0000256" key="1">
    <source>
        <dbReference type="ARBA" id="ARBA00005472"/>
    </source>
</evidence>
<feature type="region of interest" description="Disordered" evidence="2">
    <location>
        <begin position="66"/>
        <end position="152"/>
    </location>
</feature>
<dbReference type="Pfam" id="PF04979">
    <property type="entry name" value="IPP-2"/>
    <property type="match status" value="1"/>
</dbReference>
<evidence type="ECO:0000313" key="4">
    <source>
        <dbReference type="Proteomes" id="UP000242188"/>
    </source>
</evidence>
<dbReference type="InterPro" id="IPR007062">
    <property type="entry name" value="PPI-2"/>
</dbReference>
<evidence type="ECO:0000256" key="2">
    <source>
        <dbReference type="SAM" id="MobiDB-lite"/>
    </source>
</evidence>
<dbReference type="AlphaFoldDB" id="A0A210QZL5"/>
<feature type="compositionally biased region" description="Acidic residues" evidence="2">
    <location>
        <begin position="136"/>
        <end position="147"/>
    </location>
</feature>
<feature type="region of interest" description="Disordered" evidence="2">
    <location>
        <begin position="177"/>
        <end position="224"/>
    </location>
</feature>
<protein>
    <submittedName>
        <fullName evidence="3">Protein phosphatase inhibitor 2</fullName>
    </submittedName>
</protein>
<dbReference type="OrthoDB" id="551302at2759"/>
<feature type="region of interest" description="Disordered" evidence="2">
    <location>
        <begin position="16"/>
        <end position="54"/>
    </location>
</feature>
<feature type="compositionally biased region" description="Basic and acidic residues" evidence="2">
    <location>
        <begin position="66"/>
        <end position="79"/>
    </location>
</feature>
<dbReference type="PANTHER" id="PTHR12398">
    <property type="entry name" value="PROTEIN PHOSPHATASE INHIBITOR"/>
    <property type="match status" value="1"/>
</dbReference>
<comment type="similarity">
    <text evidence="1">Belongs to the protein phosphatase inhibitor 2 family.</text>
</comment>
<sequence>MRRQTLCPSVISLASKMASQHRKPMKGILKSSSSFDKPEPIYTTNTPRDGRKEMTWDEMNILATHHPADKDYGHMKIDEPLTPYSKYSDPEDEDGETQQRRSSISEKEIELNAETIASRLNEEGINPTVLSHPSIDEESSSDEELEETPEKKAVRKVFEQKRKLHYNEFQAVKLAKQLMKDDDDDDDEDEDDSANKLDNNVTDSSQQPNMDSALTEQSEQTEGK</sequence>
<feature type="compositionally biased region" description="Polar residues" evidence="2">
    <location>
        <begin position="196"/>
        <end position="224"/>
    </location>
</feature>
<reference evidence="3 4" key="1">
    <citation type="journal article" date="2017" name="Nat. Ecol. Evol.">
        <title>Scallop genome provides insights into evolution of bilaterian karyotype and development.</title>
        <authorList>
            <person name="Wang S."/>
            <person name="Zhang J."/>
            <person name="Jiao W."/>
            <person name="Li J."/>
            <person name="Xun X."/>
            <person name="Sun Y."/>
            <person name="Guo X."/>
            <person name="Huan P."/>
            <person name="Dong B."/>
            <person name="Zhang L."/>
            <person name="Hu X."/>
            <person name="Sun X."/>
            <person name="Wang J."/>
            <person name="Zhao C."/>
            <person name="Wang Y."/>
            <person name="Wang D."/>
            <person name="Huang X."/>
            <person name="Wang R."/>
            <person name="Lv J."/>
            <person name="Li Y."/>
            <person name="Zhang Z."/>
            <person name="Liu B."/>
            <person name="Lu W."/>
            <person name="Hui Y."/>
            <person name="Liang J."/>
            <person name="Zhou Z."/>
            <person name="Hou R."/>
            <person name="Li X."/>
            <person name="Liu Y."/>
            <person name="Li H."/>
            <person name="Ning X."/>
            <person name="Lin Y."/>
            <person name="Zhao L."/>
            <person name="Xing Q."/>
            <person name="Dou J."/>
            <person name="Li Y."/>
            <person name="Mao J."/>
            <person name="Guo H."/>
            <person name="Dou H."/>
            <person name="Li T."/>
            <person name="Mu C."/>
            <person name="Jiang W."/>
            <person name="Fu Q."/>
            <person name="Fu X."/>
            <person name="Miao Y."/>
            <person name="Liu J."/>
            <person name="Yu Q."/>
            <person name="Li R."/>
            <person name="Liao H."/>
            <person name="Li X."/>
            <person name="Kong Y."/>
            <person name="Jiang Z."/>
            <person name="Chourrout D."/>
            <person name="Li R."/>
            <person name="Bao Z."/>
        </authorList>
    </citation>
    <scope>NUCLEOTIDE SEQUENCE [LARGE SCALE GENOMIC DNA]</scope>
    <source>
        <strain evidence="3 4">PY_sf001</strain>
    </source>
</reference>
<evidence type="ECO:0000313" key="3">
    <source>
        <dbReference type="EMBL" id="OWF54167.1"/>
    </source>
</evidence>
<accession>A0A210QZL5</accession>
<feature type="compositionally biased region" description="Acidic residues" evidence="2">
    <location>
        <begin position="181"/>
        <end position="192"/>
    </location>
</feature>
<dbReference type="PANTHER" id="PTHR12398:SF20">
    <property type="entry name" value="PROTEIN PHOSPHATASE 1 REGULATORY INHIBITOR SUBUNIT 2"/>
    <property type="match status" value="1"/>
</dbReference>
<dbReference type="Gene3D" id="6.10.250.1050">
    <property type="match status" value="2"/>
</dbReference>
<dbReference type="STRING" id="6573.A0A210QZL5"/>
<dbReference type="Proteomes" id="UP000242188">
    <property type="component" value="Unassembled WGS sequence"/>
</dbReference>